<reference evidence="8 9" key="2">
    <citation type="submission" date="2024-05" db="EMBL/GenBank/DDBJ databases">
        <authorList>
            <person name="Chen Y."/>
            <person name="Shah S."/>
            <person name="Dougan E. K."/>
            <person name="Thang M."/>
            <person name="Chan C."/>
        </authorList>
    </citation>
    <scope>NUCLEOTIDE SEQUENCE [LARGE SCALE GENOMIC DNA]</scope>
</reference>
<evidence type="ECO:0000313" key="9">
    <source>
        <dbReference type="Proteomes" id="UP001152797"/>
    </source>
</evidence>
<dbReference type="Pfam" id="PF09360">
    <property type="entry name" value="zf-CDGSH"/>
    <property type="match status" value="1"/>
</dbReference>
<proteinExistence type="predicted"/>
<dbReference type="EMBL" id="CAMXCT020002242">
    <property type="protein sequence ID" value="CAL1150155.1"/>
    <property type="molecule type" value="Genomic_DNA"/>
</dbReference>
<keyword evidence="9" id="KW-1185">Reference proteome</keyword>
<organism evidence="7">
    <name type="scientific">Cladocopium goreaui</name>
    <dbReference type="NCBI Taxonomy" id="2562237"/>
    <lineage>
        <taxon>Eukaryota</taxon>
        <taxon>Sar</taxon>
        <taxon>Alveolata</taxon>
        <taxon>Dinophyceae</taxon>
        <taxon>Suessiales</taxon>
        <taxon>Symbiodiniaceae</taxon>
        <taxon>Cladocopium</taxon>
    </lineage>
</organism>
<evidence type="ECO:0000256" key="2">
    <source>
        <dbReference type="ARBA" id="ARBA00022723"/>
    </source>
</evidence>
<evidence type="ECO:0000313" key="8">
    <source>
        <dbReference type="EMBL" id="CAL4784092.1"/>
    </source>
</evidence>
<comment type="caution">
    <text evidence="7">The sequence shown here is derived from an EMBL/GenBank/DDBJ whole genome shotgun (WGS) entry which is preliminary data.</text>
</comment>
<dbReference type="InterPro" id="IPR018967">
    <property type="entry name" value="FeS-contain_CDGSH-typ"/>
</dbReference>
<sequence length="63" mass="6917">MGGQTSQPLKVTGSVLRKAGEPLNTLGYQKVHEKAVFPTGSKPVRVTVCRCWQSLRFPLCDNT</sequence>
<protein>
    <submittedName>
        <fullName evidence="8">Iron-binding zinc finger CDGSH type domain-containing protein</fullName>
    </submittedName>
</protein>
<keyword evidence="2" id="KW-0479">Metal-binding</keyword>
<keyword evidence="4" id="KW-0411">Iron-sulfur</keyword>
<evidence type="ECO:0000256" key="1">
    <source>
        <dbReference type="ARBA" id="ARBA00022714"/>
    </source>
</evidence>
<dbReference type="GO" id="GO:0046872">
    <property type="term" value="F:metal ion binding"/>
    <property type="evidence" value="ECO:0007669"/>
    <property type="project" value="UniProtKB-KW"/>
</dbReference>
<keyword evidence="1" id="KW-0001">2Fe-2S</keyword>
<dbReference type="OrthoDB" id="449252at2759"/>
<feature type="non-terminal residue" evidence="7">
    <location>
        <position position="63"/>
    </location>
</feature>
<dbReference type="InterPro" id="IPR042216">
    <property type="entry name" value="MitoNEET_CISD"/>
</dbReference>
<keyword evidence="3" id="KW-0408">Iron</keyword>
<dbReference type="EMBL" id="CAMXCT010002242">
    <property type="protein sequence ID" value="CAI3996780.1"/>
    <property type="molecule type" value="Genomic_DNA"/>
</dbReference>
<name>A0A9P1CSB5_9DINO</name>
<evidence type="ECO:0000256" key="5">
    <source>
        <dbReference type="ARBA" id="ARBA00034078"/>
    </source>
</evidence>
<dbReference type="GO" id="GO:0005737">
    <property type="term" value="C:cytoplasm"/>
    <property type="evidence" value="ECO:0007669"/>
    <property type="project" value="UniProtKB-ARBA"/>
</dbReference>
<dbReference type="EMBL" id="CAMXCT030002242">
    <property type="protein sequence ID" value="CAL4784092.1"/>
    <property type="molecule type" value="Genomic_DNA"/>
</dbReference>
<evidence type="ECO:0000259" key="6">
    <source>
        <dbReference type="Pfam" id="PF09360"/>
    </source>
</evidence>
<accession>A0A9P1CSB5</accession>
<dbReference type="AlphaFoldDB" id="A0A9P1CSB5"/>
<gene>
    <name evidence="7" type="ORF">C1SCF055_LOCUS23224</name>
</gene>
<reference evidence="7" key="1">
    <citation type="submission" date="2022-10" db="EMBL/GenBank/DDBJ databases">
        <authorList>
            <person name="Chen Y."/>
            <person name="Dougan E. K."/>
            <person name="Chan C."/>
            <person name="Rhodes N."/>
            <person name="Thang M."/>
        </authorList>
    </citation>
    <scope>NUCLEOTIDE SEQUENCE</scope>
</reference>
<dbReference type="Gene3D" id="3.40.5.90">
    <property type="entry name" value="CDGSH iron-sulfur domain, mitoNEET-type"/>
    <property type="match status" value="1"/>
</dbReference>
<dbReference type="GO" id="GO:0051537">
    <property type="term" value="F:2 iron, 2 sulfur cluster binding"/>
    <property type="evidence" value="ECO:0007669"/>
    <property type="project" value="UniProtKB-KW"/>
</dbReference>
<feature type="domain" description="Iron-binding zinc finger CDGSH type" evidence="6">
    <location>
        <begin position="8"/>
        <end position="63"/>
    </location>
</feature>
<evidence type="ECO:0000256" key="4">
    <source>
        <dbReference type="ARBA" id="ARBA00023014"/>
    </source>
</evidence>
<comment type="cofactor">
    <cofactor evidence="5">
        <name>[2Fe-2S] cluster</name>
        <dbReference type="ChEBI" id="CHEBI:190135"/>
    </cofactor>
</comment>
<evidence type="ECO:0000256" key="3">
    <source>
        <dbReference type="ARBA" id="ARBA00023004"/>
    </source>
</evidence>
<dbReference type="Proteomes" id="UP001152797">
    <property type="component" value="Unassembled WGS sequence"/>
</dbReference>
<evidence type="ECO:0000313" key="7">
    <source>
        <dbReference type="EMBL" id="CAI3996780.1"/>
    </source>
</evidence>